<sequence length="191" mass="21037">MPPPFIYINGYPGVGKLTIAKLLSNRIENSKVVDNHLLIDPVASVFDRSMNEYQPLRKLVRTNILYSIAASTSTKDVTWIFTDQQSSSAQGSSAAQDYQNAATAKKSRFISVILNCGLDENIKRLRESGRGGSVNTKLTNVAILRSIRENEDLYSFGGKDELQLDVSNLSAPQAVDLILDHLGTTQKIFVC</sequence>
<dbReference type="Proteomes" id="UP000698800">
    <property type="component" value="Unassembled WGS sequence"/>
</dbReference>
<dbReference type="SUPFAM" id="SSF52540">
    <property type="entry name" value="P-loop containing nucleoside triphosphate hydrolases"/>
    <property type="match status" value="1"/>
</dbReference>
<evidence type="ECO:0000313" key="1">
    <source>
        <dbReference type="EMBL" id="KAH0541782.1"/>
    </source>
</evidence>
<evidence type="ECO:0000313" key="2">
    <source>
        <dbReference type="Proteomes" id="UP000698800"/>
    </source>
</evidence>
<dbReference type="AlphaFoldDB" id="A0A9P8HXM7"/>
<comment type="caution">
    <text evidence="1">The sequence shown here is derived from an EMBL/GenBank/DDBJ whole genome shotgun (WGS) entry which is preliminary data.</text>
</comment>
<protein>
    <submittedName>
        <fullName evidence="1">Uncharacterized protein</fullName>
    </submittedName>
</protein>
<keyword evidence="2" id="KW-1185">Reference proteome</keyword>
<dbReference type="OrthoDB" id="5426988at2759"/>
<dbReference type="EMBL" id="JAGHQL010000068">
    <property type="protein sequence ID" value="KAH0541782.1"/>
    <property type="molecule type" value="Genomic_DNA"/>
</dbReference>
<gene>
    <name evidence="1" type="ORF">FGG08_003737</name>
</gene>
<proteinExistence type="predicted"/>
<reference evidence="1" key="1">
    <citation type="submission" date="2021-03" db="EMBL/GenBank/DDBJ databases">
        <title>Comparative genomics and phylogenomic investigation of the class Geoglossomycetes provide insights into ecological specialization and systematics.</title>
        <authorList>
            <person name="Melie T."/>
            <person name="Pirro S."/>
            <person name="Miller A.N."/>
            <person name="Quandt A."/>
        </authorList>
    </citation>
    <scope>NUCLEOTIDE SEQUENCE</scope>
    <source>
        <strain evidence="1">GBOQ0MN5Z8</strain>
    </source>
</reference>
<accession>A0A9P8HXM7</accession>
<dbReference type="Gene3D" id="3.40.50.300">
    <property type="entry name" value="P-loop containing nucleotide triphosphate hydrolases"/>
    <property type="match status" value="1"/>
</dbReference>
<organism evidence="1 2">
    <name type="scientific">Glutinoglossum americanum</name>
    <dbReference type="NCBI Taxonomy" id="1670608"/>
    <lineage>
        <taxon>Eukaryota</taxon>
        <taxon>Fungi</taxon>
        <taxon>Dikarya</taxon>
        <taxon>Ascomycota</taxon>
        <taxon>Pezizomycotina</taxon>
        <taxon>Geoglossomycetes</taxon>
        <taxon>Geoglossales</taxon>
        <taxon>Geoglossaceae</taxon>
        <taxon>Glutinoglossum</taxon>
    </lineage>
</organism>
<dbReference type="InterPro" id="IPR027417">
    <property type="entry name" value="P-loop_NTPase"/>
</dbReference>
<name>A0A9P8HXM7_9PEZI</name>